<dbReference type="PANTHER" id="PTHR43308">
    <property type="entry name" value="OUTER MEMBRANE PROTEIN ALPHA-RELATED"/>
    <property type="match status" value="1"/>
</dbReference>
<protein>
    <recommendedName>
        <fullName evidence="3">SLH domain-containing protein</fullName>
    </recommendedName>
</protein>
<reference evidence="4 5" key="1">
    <citation type="submission" date="2018-03" db="EMBL/GenBank/DDBJ databases">
        <title>Bacillus urumqiensis sp. nov., a moderately haloalkaliphilic bacterium isolated from a salt lake.</title>
        <authorList>
            <person name="Zhao B."/>
            <person name="Liao Z."/>
        </authorList>
    </citation>
    <scope>NUCLEOTIDE SEQUENCE [LARGE SCALE GENOMIC DNA]</scope>
    <source>
        <strain evidence="4 5">BZ-SZ-XJ18</strain>
    </source>
</reference>
<dbReference type="Proteomes" id="UP000243650">
    <property type="component" value="Unassembled WGS sequence"/>
</dbReference>
<dbReference type="RefSeq" id="WP_105957388.1">
    <property type="nucleotide sequence ID" value="NZ_PVNS01000001.1"/>
</dbReference>
<dbReference type="PANTHER" id="PTHR43308:SF5">
    <property type="entry name" value="S-LAYER PROTEIN _ PEPTIDOGLYCAN ENDO-BETA-N-ACETYLGLUCOSAMINIDASE"/>
    <property type="match status" value="1"/>
</dbReference>
<feature type="chain" id="PRO_5015108623" description="SLH domain-containing protein" evidence="2">
    <location>
        <begin position="21"/>
        <end position="499"/>
    </location>
</feature>
<accession>A0A2P6ML45</accession>
<dbReference type="PROSITE" id="PS51272">
    <property type="entry name" value="SLH"/>
    <property type="match status" value="3"/>
</dbReference>
<feature type="signal peptide" evidence="2">
    <location>
        <begin position="1"/>
        <end position="20"/>
    </location>
</feature>
<evidence type="ECO:0000256" key="1">
    <source>
        <dbReference type="ARBA" id="ARBA00022729"/>
    </source>
</evidence>
<proteinExistence type="predicted"/>
<evidence type="ECO:0000313" key="4">
    <source>
        <dbReference type="EMBL" id="PRO67002.1"/>
    </source>
</evidence>
<gene>
    <name evidence="4" type="ORF">C6I21_00080</name>
</gene>
<dbReference type="Pfam" id="PF00395">
    <property type="entry name" value="SLH"/>
    <property type="match status" value="3"/>
</dbReference>
<feature type="domain" description="SLH" evidence="3">
    <location>
        <begin position="136"/>
        <end position="199"/>
    </location>
</feature>
<keyword evidence="1 2" id="KW-0732">Signal</keyword>
<evidence type="ECO:0000313" key="5">
    <source>
        <dbReference type="Proteomes" id="UP000243650"/>
    </source>
</evidence>
<organism evidence="4 5">
    <name type="scientific">Alkalicoccus urumqiensis</name>
    <name type="common">Bacillus urumqiensis</name>
    <dbReference type="NCBI Taxonomy" id="1548213"/>
    <lineage>
        <taxon>Bacteria</taxon>
        <taxon>Bacillati</taxon>
        <taxon>Bacillota</taxon>
        <taxon>Bacilli</taxon>
        <taxon>Bacillales</taxon>
        <taxon>Bacillaceae</taxon>
        <taxon>Alkalicoccus</taxon>
    </lineage>
</organism>
<evidence type="ECO:0000256" key="2">
    <source>
        <dbReference type="SAM" id="SignalP"/>
    </source>
</evidence>
<dbReference type="InterPro" id="IPR001119">
    <property type="entry name" value="SLH_dom"/>
</dbReference>
<feature type="domain" description="SLH" evidence="3">
    <location>
        <begin position="19"/>
        <end position="82"/>
    </location>
</feature>
<keyword evidence="5" id="KW-1185">Reference proteome</keyword>
<name>A0A2P6ML45_ALKUR</name>
<sequence length="499" mass="55199">MKYILLTVLMFISGAGTAAAAPFADMEEGDLFYTETGILYENDLTSGYEDGTYRPEQPVTRAEAAVFLQRVQPLPQAETEQFPDTAETSFAADAIARAAGNGRIQGFPDGTFRPGAAVTRGQLAVLLERTYAFPQAERTFPDVSSSHFAAGAASALAEAGIVRGYPDGTFRADRAVTRGEFAAMLVRAEMREAAGEDAEALTGWWETILLEEEWEAPVIDKLLREQRDLLSSGNTEHAFLTSSTLTEAAGELRTARKEAYLAGPGSRIESDMESGSFMEKVFTYEEAFAADSYRGMPEAPDYVLDRSSSGSRILVTAPHSVSHIREGDVKIAEGYTGAFIRLLHEYLDVNVLYLTRESRDPNYYSDMAFKEELGRLASSGDIDYVIDLHGASRTREFDVDAGTYRGTLTPPQPVNALMEVMRGNGVEDVRENDTFTAGYRHTIAYHTFNEYDVPAVQLEINRTFREPRADEAPLKQLFTGLSEWVWLLDEQPDYVTGDR</sequence>
<evidence type="ECO:0000259" key="3">
    <source>
        <dbReference type="PROSITE" id="PS51272"/>
    </source>
</evidence>
<dbReference type="SUPFAM" id="SSF53187">
    <property type="entry name" value="Zn-dependent exopeptidases"/>
    <property type="match status" value="1"/>
</dbReference>
<dbReference type="InterPro" id="IPR051465">
    <property type="entry name" value="Cell_Envelope_Struct_Comp"/>
</dbReference>
<feature type="domain" description="SLH" evidence="3">
    <location>
        <begin position="83"/>
        <end position="135"/>
    </location>
</feature>
<comment type="caution">
    <text evidence="4">The sequence shown here is derived from an EMBL/GenBank/DDBJ whole genome shotgun (WGS) entry which is preliminary data.</text>
</comment>
<dbReference type="Gene3D" id="3.40.630.40">
    <property type="entry name" value="Zn-dependent exopeptidases"/>
    <property type="match status" value="1"/>
</dbReference>
<dbReference type="AlphaFoldDB" id="A0A2P6ML45"/>
<dbReference type="EMBL" id="PVNS01000001">
    <property type="protein sequence ID" value="PRO67002.1"/>
    <property type="molecule type" value="Genomic_DNA"/>
</dbReference>
<dbReference type="OrthoDB" id="2962133at2"/>